<name>A0A6N2LE86_SALVM</name>
<keyword evidence="2" id="KW-0547">Nucleotide-binding</keyword>
<evidence type="ECO:0000256" key="1">
    <source>
        <dbReference type="ARBA" id="ARBA00022527"/>
    </source>
</evidence>
<gene>
    <name evidence="4" type="ORF">SVIM_LOCUS157495</name>
</gene>
<dbReference type="PANTHER" id="PTHR47989:SF65">
    <property type="entry name" value="PROTEIN KINASE DOMAIN-CONTAINING PROTEIN"/>
    <property type="match status" value="1"/>
</dbReference>
<dbReference type="PANTHER" id="PTHR47989">
    <property type="entry name" value="OS01G0750732 PROTEIN"/>
    <property type="match status" value="1"/>
</dbReference>
<evidence type="ECO:0000256" key="2">
    <source>
        <dbReference type="ARBA" id="ARBA00022741"/>
    </source>
</evidence>
<accession>A0A6N2LE86</accession>
<dbReference type="Gene3D" id="1.10.510.10">
    <property type="entry name" value="Transferase(Phosphotransferase) domain 1"/>
    <property type="match status" value="1"/>
</dbReference>
<dbReference type="EMBL" id="CAADRP010000946">
    <property type="protein sequence ID" value="VFU33776.1"/>
    <property type="molecule type" value="Genomic_DNA"/>
</dbReference>
<protein>
    <recommendedName>
        <fullName evidence="5">Protein kinase domain-containing protein</fullName>
    </recommendedName>
</protein>
<evidence type="ECO:0000313" key="4">
    <source>
        <dbReference type="EMBL" id="VFU33776.1"/>
    </source>
</evidence>
<keyword evidence="1" id="KW-0723">Serine/threonine-protein kinase</keyword>
<evidence type="ECO:0000256" key="3">
    <source>
        <dbReference type="ARBA" id="ARBA00022840"/>
    </source>
</evidence>
<evidence type="ECO:0008006" key="5">
    <source>
        <dbReference type="Google" id="ProtNLM"/>
    </source>
</evidence>
<sequence length="80" mass="9119">MVMQEDQMTLSYWIALGAARGISYLHHDCIPHIIHPDSKYFERGKVAVKEDVYSFGVVLLELLTGMKPTGEEFFEEGTKL</sequence>
<keyword evidence="1" id="KW-0808">Transferase</keyword>
<keyword evidence="1" id="KW-0418">Kinase</keyword>
<keyword evidence="3" id="KW-0067">ATP-binding</keyword>
<dbReference type="GO" id="GO:0005524">
    <property type="term" value="F:ATP binding"/>
    <property type="evidence" value="ECO:0007669"/>
    <property type="project" value="UniProtKB-KW"/>
</dbReference>
<reference evidence="4" key="1">
    <citation type="submission" date="2019-03" db="EMBL/GenBank/DDBJ databases">
        <authorList>
            <person name="Mank J."/>
            <person name="Almeida P."/>
        </authorList>
    </citation>
    <scope>NUCLEOTIDE SEQUENCE</scope>
    <source>
        <strain evidence="4">78183</strain>
    </source>
</reference>
<dbReference type="InterPro" id="IPR011009">
    <property type="entry name" value="Kinase-like_dom_sf"/>
</dbReference>
<dbReference type="SUPFAM" id="SSF56112">
    <property type="entry name" value="Protein kinase-like (PK-like)"/>
    <property type="match status" value="1"/>
</dbReference>
<dbReference type="AlphaFoldDB" id="A0A6N2LE86"/>
<organism evidence="4">
    <name type="scientific">Salix viminalis</name>
    <name type="common">Common osier</name>
    <name type="synonym">Basket willow</name>
    <dbReference type="NCBI Taxonomy" id="40686"/>
    <lineage>
        <taxon>Eukaryota</taxon>
        <taxon>Viridiplantae</taxon>
        <taxon>Streptophyta</taxon>
        <taxon>Embryophyta</taxon>
        <taxon>Tracheophyta</taxon>
        <taxon>Spermatophyta</taxon>
        <taxon>Magnoliopsida</taxon>
        <taxon>eudicotyledons</taxon>
        <taxon>Gunneridae</taxon>
        <taxon>Pentapetalae</taxon>
        <taxon>rosids</taxon>
        <taxon>fabids</taxon>
        <taxon>Malpighiales</taxon>
        <taxon>Salicaceae</taxon>
        <taxon>Saliceae</taxon>
        <taxon>Salix</taxon>
    </lineage>
</organism>
<dbReference type="GO" id="GO:0004674">
    <property type="term" value="F:protein serine/threonine kinase activity"/>
    <property type="evidence" value="ECO:0007669"/>
    <property type="project" value="UniProtKB-KW"/>
</dbReference>
<proteinExistence type="predicted"/>